<feature type="transmembrane region" description="Helical" evidence="9">
    <location>
        <begin position="84"/>
        <end position="106"/>
    </location>
</feature>
<evidence type="ECO:0000259" key="10">
    <source>
        <dbReference type="Pfam" id="PF00884"/>
    </source>
</evidence>
<dbReference type="Proteomes" id="UP000030418">
    <property type="component" value="Unassembled WGS sequence"/>
</dbReference>
<gene>
    <name evidence="11" type="ORF">P375_05650</name>
</gene>
<feature type="domain" description="Sulfatase N-terminal" evidence="10">
    <location>
        <begin position="267"/>
        <end position="545"/>
    </location>
</feature>
<feature type="binding site" evidence="8">
    <location>
        <position position="493"/>
    </location>
    <ligand>
        <name>Mn(2+)</name>
        <dbReference type="ChEBI" id="CHEBI:29035"/>
    </ligand>
</feature>
<dbReference type="InterPro" id="IPR017850">
    <property type="entry name" value="Alkaline_phosphatase_core_sf"/>
</dbReference>
<keyword evidence="4 9" id="KW-1133">Transmembrane helix</keyword>
<keyword evidence="7" id="KW-0479">Metal-binding</keyword>
<keyword evidence="3 9" id="KW-0812">Transmembrane</keyword>
<dbReference type="PANTHER" id="PTHR47371:SF3">
    <property type="entry name" value="PHOSPHOGLYCEROL TRANSFERASE I"/>
    <property type="match status" value="1"/>
</dbReference>
<keyword evidence="11" id="KW-0808">Transferase</keyword>
<feature type="transmembrane region" description="Helical" evidence="9">
    <location>
        <begin position="136"/>
        <end position="160"/>
    </location>
</feature>
<organism evidence="11 12">
    <name type="scientific">Gallibacterium genomosp. 2</name>
    <dbReference type="NCBI Taxonomy" id="155517"/>
    <lineage>
        <taxon>Bacteria</taxon>
        <taxon>Pseudomonadati</taxon>
        <taxon>Pseudomonadota</taxon>
        <taxon>Gammaproteobacteria</taxon>
        <taxon>Pasteurellales</taxon>
        <taxon>Pasteurellaceae</taxon>
        <taxon>Gallibacterium</taxon>
    </lineage>
</organism>
<evidence type="ECO:0000256" key="5">
    <source>
        <dbReference type="ARBA" id="ARBA00023136"/>
    </source>
</evidence>
<dbReference type="CDD" id="cd16015">
    <property type="entry name" value="LTA_synthase"/>
    <property type="match status" value="1"/>
</dbReference>
<dbReference type="InterPro" id="IPR012160">
    <property type="entry name" value="LtaS-like"/>
</dbReference>
<feature type="transmembrane region" description="Helical" evidence="9">
    <location>
        <begin position="54"/>
        <end position="78"/>
    </location>
</feature>
<feature type="binding site" evidence="8">
    <location>
        <position position="275"/>
    </location>
    <ligand>
        <name>Mn(2+)</name>
        <dbReference type="ChEBI" id="CHEBI:29035"/>
    </ligand>
</feature>
<sequence>MQQLKLPVKLLIFSIFLFLFFRLLFIGLYPDYFLDQISIKELLQSFLYGIRFDLNISVIFLSPILLISILPFSIIGSLRFQKVLSYFSLIVFIVFSIISLIDLSYFGEVYRHLGREIFLVNKDIGFLFDVAFKSRLLYTISGFIILGMIILSYIVFVIYPLKNSVNLNSSSIFSRSLLGISFLIFCFWLARGMIIQGRPISYADAFENTISASQANLVLNSPFVVWKQFRKQEKLGPINLLTDKEKDQISFRDDVFLFQSNEKENYKNIVFILLESWSYKYIDGLAHRNYNVTPFIDSLIEKSIVWDNYYAAGKRSIIGIQAVLSSVPALNNHPVLGFGLELNKISRIGKILNDHQYRTIMMQTSNRRSFNVNSIANVLGFQEYYGKEDVPIIKKYPQEPPHFGWDYDSLQFLLNKLNETPESKPFFAFLFTGSTHEPFADAGEEFHIYPHDQSNENGFLNTLRYSDWSLEQFMKAAEKQPWYQNTIFIFTADHTLNSLPSENLKEQFHIPLIVYSPDGSLPAKRESQFASQYDLFPTMLDLLGIDTPISTFGQSLLHPKTTAPTLFVSNGQIIGMISPAGTATFLEQKQLSISNDNDELRQQILKFKQRVTLADMMLDNNQWAK</sequence>
<evidence type="ECO:0000256" key="4">
    <source>
        <dbReference type="ARBA" id="ARBA00022989"/>
    </source>
</evidence>
<feature type="binding site" evidence="8">
    <location>
        <position position="494"/>
    </location>
    <ligand>
        <name>Mn(2+)</name>
        <dbReference type="ChEBI" id="CHEBI:29035"/>
    </ligand>
</feature>
<evidence type="ECO:0000256" key="6">
    <source>
        <dbReference type="PIRSR" id="PIRSR005091-1"/>
    </source>
</evidence>
<evidence type="ECO:0000256" key="7">
    <source>
        <dbReference type="PIRSR" id="PIRSR005091-2"/>
    </source>
</evidence>
<keyword evidence="12" id="KW-1185">Reference proteome</keyword>
<dbReference type="EMBL" id="JPXY01000024">
    <property type="protein sequence ID" value="KGQ32280.1"/>
    <property type="molecule type" value="Genomic_DNA"/>
</dbReference>
<protein>
    <submittedName>
        <fullName evidence="11">Phosphoglycerol transferase I</fullName>
    </submittedName>
</protein>
<dbReference type="InterPro" id="IPR050448">
    <property type="entry name" value="OpgB/LTA_synthase_biosynth"/>
</dbReference>
<dbReference type="PANTHER" id="PTHR47371">
    <property type="entry name" value="LIPOTEICHOIC ACID SYNTHASE"/>
    <property type="match status" value="1"/>
</dbReference>
<feature type="binding site" evidence="7">
    <location>
        <position position="436"/>
    </location>
    <ligand>
        <name>substrate</name>
    </ligand>
</feature>
<comment type="subcellular location">
    <subcellularLocation>
        <location evidence="1">Cell membrane</location>
        <topology evidence="1">Multi-pass membrane protein</topology>
    </subcellularLocation>
</comment>
<evidence type="ECO:0000256" key="2">
    <source>
        <dbReference type="ARBA" id="ARBA00022475"/>
    </source>
</evidence>
<dbReference type="AlphaFoldDB" id="A0A0A2XNQ1"/>
<name>A0A0A2XNQ1_9PAST</name>
<evidence type="ECO:0000256" key="1">
    <source>
        <dbReference type="ARBA" id="ARBA00004651"/>
    </source>
</evidence>
<dbReference type="GO" id="GO:0005886">
    <property type="term" value="C:plasma membrane"/>
    <property type="evidence" value="ECO:0007669"/>
    <property type="project" value="UniProtKB-SubCell"/>
</dbReference>
<dbReference type="GO" id="GO:0016740">
    <property type="term" value="F:transferase activity"/>
    <property type="evidence" value="ECO:0007669"/>
    <property type="project" value="UniProtKB-KW"/>
</dbReference>
<dbReference type="Gene3D" id="3.40.720.10">
    <property type="entry name" value="Alkaline Phosphatase, subunit A"/>
    <property type="match status" value="1"/>
</dbReference>
<dbReference type="InterPro" id="IPR000917">
    <property type="entry name" value="Sulfatase_N"/>
</dbReference>
<feature type="active site" evidence="6">
    <location>
        <position position="316"/>
    </location>
</feature>
<feature type="transmembrane region" description="Helical" evidence="9">
    <location>
        <begin position="12"/>
        <end position="34"/>
    </location>
</feature>
<dbReference type="PIRSF" id="PIRSF005091">
    <property type="entry name" value="Mmb_sulf_HI1246"/>
    <property type="match status" value="1"/>
</dbReference>
<accession>A0A0A2XNQ1</accession>
<dbReference type="GO" id="GO:0046872">
    <property type="term" value="F:metal ion binding"/>
    <property type="evidence" value="ECO:0007669"/>
    <property type="project" value="UniProtKB-KW"/>
</dbReference>
<evidence type="ECO:0000256" key="3">
    <source>
        <dbReference type="ARBA" id="ARBA00022692"/>
    </source>
</evidence>
<reference evidence="11 12" key="1">
    <citation type="submission" date="2014-08" db="EMBL/GenBank/DDBJ databases">
        <title>Chaperone-usher fimbriae in a diverse selection of Gallibacterium genomes.</title>
        <authorList>
            <person name="Kudirkiene E."/>
            <person name="Bager R.J."/>
            <person name="Johnson T.J."/>
            <person name="Bojesen A.M."/>
        </authorList>
    </citation>
    <scope>NUCLEOTIDE SEQUENCE [LARGE SCALE GENOMIC DNA]</scope>
    <source>
        <strain evidence="11 12">CCM5976</strain>
    </source>
</reference>
<dbReference type="Pfam" id="PF00884">
    <property type="entry name" value="Sulfatase"/>
    <property type="match status" value="1"/>
</dbReference>
<feature type="transmembrane region" description="Helical" evidence="9">
    <location>
        <begin position="172"/>
        <end position="190"/>
    </location>
</feature>
<evidence type="ECO:0000313" key="12">
    <source>
        <dbReference type="Proteomes" id="UP000030418"/>
    </source>
</evidence>
<evidence type="ECO:0000313" key="11">
    <source>
        <dbReference type="EMBL" id="KGQ32280.1"/>
    </source>
</evidence>
<keyword evidence="7" id="KW-0464">Manganese</keyword>
<comment type="caution">
    <text evidence="11">The sequence shown here is derived from an EMBL/GenBank/DDBJ whole genome shotgun (WGS) entry which is preliminary data.</text>
</comment>
<proteinExistence type="predicted"/>
<evidence type="ECO:0000256" key="8">
    <source>
        <dbReference type="PIRSR" id="PIRSR005091-3"/>
    </source>
</evidence>
<keyword evidence="2" id="KW-1003">Cell membrane</keyword>
<dbReference type="RefSeq" id="WP_039135319.1">
    <property type="nucleotide sequence ID" value="NZ_JPXY01000024.1"/>
</dbReference>
<evidence type="ECO:0000256" key="9">
    <source>
        <dbReference type="SAM" id="Phobius"/>
    </source>
</evidence>
<keyword evidence="5 9" id="KW-0472">Membrane</keyword>
<dbReference type="SUPFAM" id="SSF53649">
    <property type="entry name" value="Alkaline phosphatase-like"/>
    <property type="match status" value="1"/>
</dbReference>